<keyword evidence="3" id="KW-1185">Reference proteome</keyword>
<evidence type="ECO:0000256" key="1">
    <source>
        <dbReference type="SAM" id="MobiDB-lite"/>
    </source>
</evidence>
<sequence>MIIRILAFSHPPRAPLVELSVPLSSPEFSTYFPTQNSAIKAVSGDLPASPIPNLSKACTRRFMVCRSLDSTRNLIVDCLQAQPSIKRSKPFIKSRQSTTRPMGKLGSEHREEPIAAAFGTARRLERSELRRGKKLEERQKSGRNMAFSVELSS</sequence>
<feature type="region of interest" description="Disordered" evidence="1">
    <location>
        <begin position="129"/>
        <end position="153"/>
    </location>
</feature>
<dbReference type="AlphaFoldDB" id="A0A2I0VZ41"/>
<dbReference type="Proteomes" id="UP000233837">
    <property type="component" value="Unassembled WGS sequence"/>
</dbReference>
<protein>
    <submittedName>
        <fullName evidence="2">Uncharacterized protein</fullName>
    </submittedName>
</protein>
<name>A0A2I0VZ41_9ASPA</name>
<reference evidence="2 3" key="2">
    <citation type="journal article" date="2017" name="Nature">
        <title>The Apostasia genome and the evolution of orchids.</title>
        <authorList>
            <person name="Zhang G.Q."/>
            <person name="Liu K.W."/>
            <person name="Li Z."/>
            <person name="Lohaus R."/>
            <person name="Hsiao Y.Y."/>
            <person name="Niu S.C."/>
            <person name="Wang J.Y."/>
            <person name="Lin Y.C."/>
            <person name="Xu Q."/>
            <person name="Chen L.J."/>
            <person name="Yoshida K."/>
            <person name="Fujiwara S."/>
            <person name="Wang Z.W."/>
            <person name="Zhang Y.Q."/>
            <person name="Mitsuda N."/>
            <person name="Wang M."/>
            <person name="Liu G.H."/>
            <person name="Pecoraro L."/>
            <person name="Huang H.X."/>
            <person name="Xiao X.J."/>
            <person name="Lin M."/>
            <person name="Wu X.Y."/>
            <person name="Wu W.L."/>
            <person name="Chen Y.Y."/>
            <person name="Chang S.B."/>
            <person name="Sakamoto S."/>
            <person name="Ohme-Takagi M."/>
            <person name="Yagi M."/>
            <person name="Zeng S.J."/>
            <person name="Shen C.Y."/>
            <person name="Yeh C.M."/>
            <person name="Luo Y.B."/>
            <person name="Tsai W.C."/>
            <person name="Van de Peer Y."/>
            <person name="Liu Z.J."/>
        </authorList>
    </citation>
    <scope>NUCLEOTIDE SEQUENCE [LARGE SCALE GENOMIC DNA]</scope>
    <source>
        <tissue evidence="2">The whole plant</tissue>
    </source>
</reference>
<accession>A0A2I0VZ41</accession>
<feature type="region of interest" description="Disordered" evidence="1">
    <location>
        <begin position="89"/>
        <end position="111"/>
    </location>
</feature>
<dbReference type="EMBL" id="KZ503057">
    <property type="protein sequence ID" value="PKU68683.1"/>
    <property type="molecule type" value="Genomic_DNA"/>
</dbReference>
<feature type="compositionally biased region" description="Basic and acidic residues" evidence="1">
    <location>
        <begin position="129"/>
        <end position="140"/>
    </location>
</feature>
<evidence type="ECO:0000313" key="3">
    <source>
        <dbReference type="Proteomes" id="UP000233837"/>
    </source>
</evidence>
<reference evidence="2 3" key="1">
    <citation type="journal article" date="2016" name="Sci. Rep.">
        <title>The Dendrobium catenatum Lindl. genome sequence provides insights into polysaccharide synthase, floral development and adaptive evolution.</title>
        <authorList>
            <person name="Zhang G.Q."/>
            <person name="Xu Q."/>
            <person name="Bian C."/>
            <person name="Tsai W.C."/>
            <person name="Yeh C.M."/>
            <person name="Liu K.W."/>
            <person name="Yoshida K."/>
            <person name="Zhang L.S."/>
            <person name="Chang S.B."/>
            <person name="Chen F."/>
            <person name="Shi Y."/>
            <person name="Su Y.Y."/>
            <person name="Zhang Y.Q."/>
            <person name="Chen L.J."/>
            <person name="Yin Y."/>
            <person name="Lin M."/>
            <person name="Huang H."/>
            <person name="Deng H."/>
            <person name="Wang Z.W."/>
            <person name="Zhu S.L."/>
            <person name="Zhao X."/>
            <person name="Deng C."/>
            <person name="Niu S.C."/>
            <person name="Huang J."/>
            <person name="Wang M."/>
            <person name="Liu G.H."/>
            <person name="Yang H.J."/>
            <person name="Xiao X.J."/>
            <person name="Hsiao Y.Y."/>
            <person name="Wu W.L."/>
            <person name="Chen Y.Y."/>
            <person name="Mitsuda N."/>
            <person name="Ohme-Takagi M."/>
            <person name="Luo Y.B."/>
            <person name="Van de Peer Y."/>
            <person name="Liu Z.J."/>
        </authorList>
    </citation>
    <scope>NUCLEOTIDE SEQUENCE [LARGE SCALE GENOMIC DNA]</scope>
    <source>
        <tissue evidence="2">The whole plant</tissue>
    </source>
</reference>
<gene>
    <name evidence="2" type="ORF">MA16_Dca020938</name>
</gene>
<organism evidence="2 3">
    <name type="scientific">Dendrobium catenatum</name>
    <dbReference type="NCBI Taxonomy" id="906689"/>
    <lineage>
        <taxon>Eukaryota</taxon>
        <taxon>Viridiplantae</taxon>
        <taxon>Streptophyta</taxon>
        <taxon>Embryophyta</taxon>
        <taxon>Tracheophyta</taxon>
        <taxon>Spermatophyta</taxon>
        <taxon>Magnoliopsida</taxon>
        <taxon>Liliopsida</taxon>
        <taxon>Asparagales</taxon>
        <taxon>Orchidaceae</taxon>
        <taxon>Epidendroideae</taxon>
        <taxon>Malaxideae</taxon>
        <taxon>Dendrobiinae</taxon>
        <taxon>Dendrobium</taxon>
    </lineage>
</organism>
<evidence type="ECO:0000313" key="2">
    <source>
        <dbReference type="EMBL" id="PKU68683.1"/>
    </source>
</evidence>
<proteinExistence type="predicted"/>